<dbReference type="PANTHER" id="PTHR47235">
    <property type="entry name" value="BLR6548 PROTEIN"/>
    <property type="match status" value="1"/>
</dbReference>
<accession>A0A133XEM5</accession>
<feature type="domain" description="Leucine-binding protein" evidence="6">
    <location>
        <begin position="35"/>
        <end position="355"/>
    </location>
</feature>
<dbReference type="InterPro" id="IPR000709">
    <property type="entry name" value="Leu_Ile_Val-bd"/>
</dbReference>
<comment type="similarity">
    <text evidence="1">Belongs to the leucine-binding protein family.</text>
</comment>
<evidence type="ECO:0000313" key="7">
    <source>
        <dbReference type="EMBL" id="KXB29391.1"/>
    </source>
</evidence>
<dbReference type="Proteomes" id="UP000070186">
    <property type="component" value="Unassembled WGS sequence"/>
</dbReference>
<comment type="caution">
    <text evidence="7">The sequence shown here is derived from an EMBL/GenBank/DDBJ whole genome shotgun (WGS) entry which is preliminary data.</text>
</comment>
<dbReference type="EMBL" id="LODL01000035">
    <property type="protein sequence ID" value="KXB29391.1"/>
    <property type="molecule type" value="Genomic_DNA"/>
</dbReference>
<dbReference type="GO" id="GO:0006865">
    <property type="term" value="P:amino acid transport"/>
    <property type="evidence" value="ECO:0007669"/>
    <property type="project" value="UniProtKB-KW"/>
</dbReference>
<keyword evidence="4" id="KW-0029">Amino-acid transport</keyword>
<dbReference type="InterPro" id="IPR028081">
    <property type="entry name" value="Leu-bd"/>
</dbReference>
<organism evidence="7 8">
    <name type="scientific">Dechloromonas denitrificans</name>
    <dbReference type="NCBI Taxonomy" id="281362"/>
    <lineage>
        <taxon>Bacteria</taxon>
        <taxon>Pseudomonadati</taxon>
        <taxon>Pseudomonadota</taxon>
        <taxon>Betaproteobacteria</taxon>
        <taxon>Rhodocyclales</taxon>
        <taxon>Azonexaceae</taxon>
        <taxon>Dechloromonas</taxon>
    </lineage>
</organism>
<evidence type="ECO:0000256" key="1">
    <source>
        <dbReference type="ARBA" id="ARBA00010062"/>
    </source>
</evidence>
<evidence type="ECO:0000313" key="8">
    <source>
        <dbReference type="Proteomes" id="UP000070186"/>
    </source>
</evidence>
<dbReference type="InterPro" id="IPR028082">
    <property type="entry name" value="Peripla_BP_I"/>
</dbReference>
<evidence type="ECO:0000256" key="3">
    <source>
        <dbReference type="ARBA" id="ARBA00022729"/>
    </source>
</evidence>
<keyword evidence="2" id="KW-0813">Transport</keyword>
<protein>
    <recommendedName>
        <fullName evidence="6">Leucine-binding protein domain-containing protein</fullName>
    </recommendedName>
</protein>
<dbReference type="PANTHER" id="PTHR47235:SF1">
    <property type="entry name" value="BLR6548 PROTEIN"/>
    <property type="match status" value="1"/>
</dbReference>
<evidence type="ECO:0000256" key="2">
    <source>
        <dbReference type="ARBA" id="ARBA00022448"/>
    </source>
</evidence>
<name>A0A133XEM5_9RHOO</name>
<dbReference type="AlphaFoldDB" id="A0A133XEM5"/>
<proteinExistence type="inferred from homology"/>
<gene>
    <name evidence="7" type="ORF">AT959_15620</name>
</gene>
<evidence type="ECO:0000259" key="6">
    <source>
        <dbReference type="Pfam" id="PF13458"/>
    </source>
</evidence>
<reference evidence="7 8" key="1">
    <citation type="submission" date="2015-12" db="EMBL/GenBank/DDBJ databases">
        <title>Nitrous oxide reduction kinetics distinguish bacteria harboring typical versus atypical NosZ.</title>
        <authorList>
            <person name="Yoon S."/>
            <person name="Nissen S."/>
            <person name="Park D."/>
            <person name="Sanford R.A."/>
            <person name="Loeffler F.E."/>
        </authorList>
    </citation>
    <scope>NUCLEOTIDE SEQUENCE [LARGE SCALE GENOMIC DNA]</scope>
    <source>
        <strain evidence="7 8">ATCC BAA-841</strain>
    </source>
</reference>
<dbReference type="CDD" id="cd06326">
    <property type="entry name" value="PBP1_ABC_ligand_binding-like"/>
    <property type="match status" value="1"/>
</dbReference>
<evidence type="ECO:0000256" key="5">
    <source>
        <dbReference type="SAM" id="SignalP"/>
    </source>
</evidence>
<feature type="signal peptide" evidence="5">
    <location>
        <begin position="1"/>
        <end position="25"/>
    </location>
</feature>
<dbReference type="STRING" id="281362.AT959_15620"/>
<feature type="chain" id="PRO_5007459608" description="Leucine-binding protein domain-containing protein" evidence="5">
    <location>
        <begin position="26"/>
        <end position="384"/>
    </location>
</feature>
<keyword evidence="3 5" id="KW-0732">Signal</keyword>
<dbReference type="Pfam" id="PF13458">
    <property type="entry name" value="Peripla_BP_6"/>
    <property type="match status" value="1"/>
</dbReference>
<evidence type="ECO:0000256" key="4">
    <source>
        <dbReference type="ARBA" id="ARBA00022970"/>
    </source>
</evidence>
<dbReference type="Gene3D" id="3.40.50.2300">
    <property type="match status" value="2"/>
</dbReference>
<dbReference type="SUPFAM" id="SSF53822">
    <property type="entry name" value="Periplasmic binding protein-like I"/>
    <property type="match status" value="1"/>
</dbReference>
<sequence length="384" mass="40601">MTTKGNTMSLRQLFALLALSTLNLAECQAAADIILGQVAPFSGPLAPTGSSLRAGIQLYIDATNANGGINGAKLKLVSKDDEYKTEQTARLARQLIQEAQPVALTGIVGTGNVSALLGERLLDDTGIPLVGVRTGASSIVGSNNPWLFLTRASYANEIEKIVEQFASTGNKRFAVFYQNDAFGQDGLNSAEKLVAHYKGEIIARASYEKNTTEVAAAVKAIAAANPQTVIMISNTAASAEFVKQMRAAGNVSQLATISTTDGPQVAAKIGPEIAKGLSITQVVPAPNAVSTPLIKEIQAAYKRFPNTETALNHTLIEGYLSAKIIGEGLRKAGPNPTGKQLREALKTLNNRDMGGVFINYSGKSQSGLNYVDITILNREGKLLR</sequence>
<keyword evidence="8" id="KW-1185">Reference proteome</keyword>
<dbReference type="PRINTS" id="PR00337">
    <property type="entry name" value="LEUILEVALBP"/>
</dbReference>